<gene>
    <name evidence="8" type="ORF">PHAVU_009G228200g</name>
</gene>
<dbReference type="FunFam" id="1.10.10.60:FF:000001">
    <property type="entry name" value="MYB-related transcription factor"/>
    <property type="match status" value="1"/>
</dbReference>
<comment type="subcellular location">
    <subcellularLocation>
        <location evidence="1">Nucleus</location>
    </subcellularLocation>
</comment>
<dbReference type="AlphaFoldDB" id="V7AZG8"/>
<feature type="domain" description="HTH myb-type" evidence="7">
    <location>
        <begin position="1"/>
        <end position="59"/>
    </location>
</feature>
<keyword evidence="2" id="KW-0677">Repeat</keyword>
<evidence type="ECO:0000256" key="3">
    <source>
        <dbReference type="ARBA" id="ARBA00023125"/>
    </source>
</evidence>
<dbReference type="Gramene" id="ESW10665">
    <property type="protein sequence ID" value="ESW10665"/>
    <property type="gene ID" value="PHAVU_009G228200g"/>
</dbReference>
<evidence type="ECO:0000256" key="2">
    <source>
        <dbReference type="ARBA" id="ARBA00022737"/>
    </source>
</evidence>
<dbReference type="OMA" id="CCEKEGA"/>
<dbReference type="PROSITE" id="PS51294">
    <property type="entry name" value="HTH_MYB"/>
    <property type="match status" value="2"/>
</dbReference>
<dbReference type="STRING" id="3885.V7AZG8"/>
<feature type="domain" description="HTH myb-type" evidence="7">
    <location>
        <begin position="60"/>
        <end position="114"/>
    </location>
</feature>
<evidence type="ECO:0000313" key="9">
    <source>
        <dbReference type="Proteomes" id="UP000000226"/>
    </source>
</evidence>
<evidence type="ECO:0000259" key="7">
    <source>
        <dbReference type="PROSITE" id="PS51294"/>
    </source>
</evidence>
<keyword evidence="9" id="KW-1185">Reference proteome</keyword>
<dbReference type="OrthoDB" id="2143914at2759"/>
<dbReference type="GO" id="GO:0005634">
    <property type="term" value="C:nucleus"/>
    <property type="evidence" value="ECO:0007669"/>
    <property type="project" value="UniProtKB-SubCell"/>
</dbReference>
<dbReference type="PANTHER" id="PTHR47999:SF96">
    <property type="entry name" value="TRANSCRIPTION REPRESSOR MYB6-LIKE"/>
    <property type="match status" value="1"/>
</dbReference>
<proteinExistence type="predicted"/>
<dbReference type="GO" id="GO:0003677">
    <property type="term" value="F:DNA binding"/>
    <property type="evidence" value="ECO:0007669"/>
    <property type="project" value="UniProtKB-KW"/>
</dbReference>
<dbReference type="Proteomes" id="UP000000226">
    <property type="component" value="Chromosome 9"/>
</dbReference>
<evidence type="ECO:0000259" key="6">
    <source>
        <dbReference type="PROSITE" id="PS50090"/>
    </source>
</evidence>
<evidence type="ECO:0000256" key="4">
    <source>
        <dbReference type="ARBA" id="ARBA00023242"/>
    </source>
</evidence>
<feature type="compositionally biased region" description="Low complexity" evidence="5">
    <location>
        <begin position="125"/>
        <end position="137"/>
    </location>
</feature>
<dbReference type="InterPro" id="IPR009057">
    <property type="entry name" value="Homeodomain-like_sf"/>
</dbReference>
<feature type="region of interest" description="Disordered" evidence="5">
    <location>
        <begin position="115"/>
        <end position="137"/>
    </location>
</feature>
<dbReference type="SMR" id="V7AZG8"/>
<feature type="domain" description="Myb-like" evidence="6">
    <location>
        <begin position="9"/>
        <end position="57"/>
    </location>
</feature>
<dbReference type="EMBL" id="CM002296">
    <property type="protein sequence ID" value="ESW10665.1"/>
    <property type="molecule type" value="Genomic_DNA"/>
</dbReference>
<keyword evidence="3" id="KW-0238">DNA-binding</keyword>
<dbReference type="InterPro" id="IPR017930">
    <property type="entry name" value="Myb_dom"/>
</dbReference>
<dbReference type="PROSITE" id="PS50090">
    <property type="entry name" value="MYB_LIKE"/>
    <property type="match status" value="2"/>
</dbReference>
<dbReference type="Gene3D" id="1.10.10.60">
    <property type="entry name" value="Homeodomain-like"/>
    <property type="match status" value="2"/>
</dbReference>
<dbReference type="InterPro" id="IPR015495">
    <property type="entry name" value="Myb_TF_plants"/>
</dbReference>
<protein>
    <submittedName>
        <fullName evidence="8">Uncharacterized protein</fullName>
    </submittedName>
</protein>
<evidence type="ECO:0000256" key="5">
    <source>
        <dbReference type="SAM" id="MobiDB-lite"/>
    </source>
</evidence>
<keyword evidence="4" id="KW-0539">Nucleus</keyword>
<name>V7AZG8_PHAVU</name>
<dbReference type="SUPFAM" id="SSF46689">
    <property type="entry name" value="Homeodomain-like"/>
    <property type="match status" value="1"/>
</dbReference>
<dbReference type="InterPro" id="IPR001005">
    <property type="entry name" value="SANT/Myb"/>
</dbReference>
<dbReference type="SMART" id="SM00717">
    <property type="entry name" value="SANT"/>
    <property type="match status" value="2"/>
</dbReference>
<dbReference type="eggNOG" id="KOG0048">
    <property type="taxonomic scope" value="Eukaryota"/>
</dbReference>
<feature type="domain" description="Myb-like" evidence="6">
    <location>
        <begin position="67"/>
        <end position="110"/>
    </location>
</feature>
<sequence>MESKNCCEKEGAWSSEEDQILFNCVQLTGEGNWRDLPQRAGLKRCGESCKHRWLNYLKPTISIPTENFSWDEQELIIRLHKLLGNRWSMIAGRLPGRSEDEIKNFWNTHLSKKELEEKQEKKNKVPSTSVATTSMSSVQSPWCSQNHLNMNSMESPNHVIVRPKVVRLTKVVVPRQVPNGKCNQFASASIS</sequence>
<evidence type="ECO:0000256" key="1">
    <source>
        <dbReference type="ARBA" id="ARBA00004123"/>
    </source>
</evidence>
<reference evidence="9" key="1">
    <citation type="journal article" date="2014" name="Nat. Genet.">
        <title>A reference genome for common bean and genome-wide analysis of dual domestications.</title>
        <authorList>
            <person name="Schmutz J."/>
            <person name="McClean P.E."/>
            <person name="Mamidi S."/>
            <person name="Wu G.A."/>
            <person name="Cannon S.B."/>
            <person name="Grimwood J."/>
            <person name="Jenkins J."/>
            <person name="Shu S."/>
            <person name="Song Q."/>
            <person name="Chavarro C."/>
            <person name="Torres-Torres M."/>
            <person name="Geffroy V."/>
            <person name="Moghaddam S.M."/>
            <person name="Gao D."/>
            <person name="Abernathy B."/>
            <person name="Barry K."/>
            <person name="Blair M."/>
            <person name="Brick M.A."/>
            <person name="Chovatia M."/>
            <person name="Gepts P."/>
            <person name="Goodstein D.M."/>
            <person name="Gonzales M."/>
            <person name="Hellsten U."/>
            <person name="Hyten D.L."/>
            <person name="Jia G."/>
            <person name="Kelly J.D."/>
            <person name="Kudrna D."/>
            <person name="Lee R."/>
            <person name="Richard M.M."/>
            <person name="Miklas P.N."/>
            <person name="Osorno J.M."/>
            <person name="Rodrigues J."/>
            <person name="Thareau V."/>
            <person name="Urrea C.A."/>
            <person name="Wang M."/>
            <person name="Yu Y."/>
            <person name="Zhang M."/>
            <person name="Wing R.A."/>
            <person name="Cregan P.B."/>
            <person name="Rokhsar D.S."/>
            <person name="Jackson S.A."/>
        </authorList>
    </citation>
    <scope>NUCLEOTIDE SEQUENCE [LARGE SCALE GENOMIC DNA]</scope>
    <source>
        <strain evidence="9">cv. G19833</strain>
    </source>
</reference>
<dbReference type="PANTHER" id="PTHR47999">
    <property type="entry name" value="TRANSCRIPTION FACTOR MYB8-RELATED-RELATED"/>
    <property type="match status" value="1"/>
</dbReference>
<accession>V7AZG8</accession>
<evidence type="ECO:0000313" key="8">
    <source>
        <dbReference type="EMBL" id="ESW10665.1"/>
    </source>
</evidence>
<dbReference type="Pfam" id="PF00249">
    <property type="entry name" value="Myb_DNA-binding"/>
    <property type="match status" value="2"/>
</dbReference>
<organism evidence="8 9">
    <name type="scientific">Phaseolus vulgaris</name>
    <name type="common">Kidney bean</name>
    <name type="synonym">French bean</name>
    <dbReference type="NCBI Taxonomy" id="3885"/>
    <lineage>
        <taxon>Eukaryota</taxon>
        <taxon>Viridiplantae</taxon>
        <taxon>Streptophyta</taxon>
        <taxon>Embryophyta</taxon>
        <taxon>Tracheophyta</taxon>
        <taxon>Spermatophyta</taxon>
        <taxon>Magnoliopsida</taxon>
        <taxon>eudicotyledons</taxon>
        <taxon>Gunneridae</taxon>
        <taxon>Pentapetalae</taxon>
        <taxon>rosids</taxon>
        <taxon>fabids</taxon>
        <taxon>Fabales</taxon>
        <taxon>Fabaceae</taxon>
        <taxon>Papilionoideae</taxon>
        <taxon>50 kb inversion clade</taxon>
        <taxon>NPAAA clade</taxon>
        <taxon>indigoferoid/millettioid clade</taxon>
        <taxon>Phaseoleae</taxon>
        <taxon>Phaseolus</taxon>
    </lineage>
</organism>
<dbReference type="CDD" id="cd00167">
    <property type="entry name" value="SANT"/>
    <property type="match status" value="2"/>
</dbReference>